<dbReference type="SUPFAM" id="SSF46785">
    <property type="entry name" value="Winged helix' DNA-binding domain"/>
    <property type="match status" value="1"/>
</dbReference>
<gene>
    <name evidence="1" type="ORF">GCM10008960_27710</name>
</gene>
<dbReference type="InterPro" id="IPR036388">
    <property type="entry name" value="WH-like_DNA-bd_sf"/>
</dbReference>
<protein>
    <submittedName>
        <fullName evidence="1">Transcriptional regulator</fullName>
    </submittedName>
</protein>
<dbReference type="EMBL" id="BMQN01000007">
    <property type="protein sequence ID" value="GGR99502.1"/>
    <property type="molecule type" value="Genomic_DNA"/>
</dbReference>
<dbReference type="Gene3D" id="1.10.10.10">
    <property type="entry name" value="Winged helix-like DNA-binding domain superfamily/Winged helix DNA-binding domain"/>
    <property type="match status" value="1"/>
</dbReference>
<dbReference type="RefSeq" id="WP_189073766.1">
    <property type="nucleotide sequence ID" value="NZ_BMQN01000007.1"/>
</dbReference>
<sequence length="184" mass="19865">MTDSADLLARLERLESRLAVLEARTTPSAPLAGPKEVFWALERLERDAPEGAVLFSGHVRLPTGEHWAWQEGQDTPALLNADWQGAAPALAALGHPLRLAVLRAVLNGRQTTQDLQGQPDLGGAGKLYHHLRELQAAGWLTLEGRGRYVVPAQKVIPLLVILRASGGVAAPDVDEWQSVDAGRD</sequence>
<reference evidence="2" key="1">
    <citation type="journal article" date="2019" name="Int. J. Syst. Evol. Microbiol.">
        <title>The Global Catalogue of Microorganisms (GCM) 10K type strain sequencing project: providing services to taxonomists for standard genome sequencing and annotation.</title>
        <authorList>
            <consortium name="The Broad Institute Genomics Platform"/>
            <consortium name="The Broad Institute Genome Sequencing Center for Infectious Disease"/>
            <person name="Wu L."/>
            <person name="Ma J."/>
        </authorList>
    </citation>
    <scope>NUCLEOTIDE SEQUENCE [LARGE SCALE GENOMIC DNA]</scope>
    <source>
        <strain evidence="2">JCM 31405</strain>
    </source>
</reference>
<accession>A0ABQ2S9F0</accession>
<evidence type="ECO:0000313" key="2">
    <source>
        <dbReference type="Proteomes" id="UP000644548"/>
    </source>
</evidence>
<keyword evidence="2" id="KW-1185">Reference proteome</keyword>
<evidence type="ECO:0000313" key="1">
    <source>
        <dbReference type="EMBL" id="GGR99502.1"/>
    </source>
</evidence>
<dbReference type="InterPro" id="IPR036390">
    <property type="entry name" value="WH_DNA-bd_sf"/>
</dbReference>
<dbReference type="Proteomes" id="UP000644548">
    <property type="component" value="Unassembled WGS sequence"/>
</dbReference>
<name>A0ABQ2S9F0_9DEIO</name>
<organism evidence="1 2">
    <name type="scientific">Deinococcus sedimenti</name>
    <dbReference type="NCBI Taxonomy" id="1867090"/>
    <lineage>
        <taxon>Bacteria</taxon>
        <taxon>Thermotogati</taxon>
        <taxon>Deinococcota</taxon>
        <taxon>Deinococci</taxon>
        <taxon>Deinococcales</taxon>
        <taxon>Deinococcaceae</taxon>
        <taxon>Deinococcus</taxon>
    </lineage>
</organism>
<proteinExistence type="predicted"/>
<comment type="caution">
    <text evidence="1">The sequence shown here is derived from an EMBL/GenBank/DDBJ whole genome shotgun (WGS) entry which is preliminary data.</text>
</comment>